<evidence type="ECO:0000313" key="2">
    <source>
        <dbReference type="Proteomes" id="UP000237105"/>
    </source>
</evidence>
<gene>
    <name evidence="1" type="ORF">PanWU01x14_277450</name>
</gene>
<proteinExistence type="predicted"/>
<accession>A0A2P5B2F8</accession>
<keyword evidence="2" id="KW-1185">Reference proteome</keyword>
<comment type="caution">
    <text evidence="1">The sequence shown here is derived from an EMBL/GenBank/DDBJ whole genome shotgun (WGS) entry which is preliminary data.</text>
</comment>
<organism evidence="1 2">
    <name type="scientific">Parasponia andersonii</name>
    <name type="common">Sponia andersonii</name>
    <dbReference type="NCBI Taxonomy" id="3476"/>
    <lineage>
        <taxon>Eukaryota</taxon>
        <taxon>Viridiplantae</taxon>
        <taxon>Streptophyta</taxon>
        <taxon>Embryophyta</taxon>
        <taxon>Tracheophyta</taxon>
        <taxon>Spermatophyta</taxon>
        <taxon>Magnoliopsida</taxon>
        <taxon>eudicotyledons</taxon>
        <taxon>Gunneridae</taxon>
        <taxon>Pentapetalae</taxon>
        <taxon>rosids</taxon>
        <taxon>fabids</taxon>
        <taxon>Rosales</taxon>
        <taxon>Cannabaceae</taxon>
        <taxon>Parasponia</taxon>
    </lineage>
</organism>
<sequence>MEFGFDSETKDYKIVRIAGDFLGGQESTNKHPQLSFTAEVYTMSTNYWHITGETFTARLGSEVFPEPCPGYSQQLQCVKRYGILGDERLWGLRILDPAVPC</sequence>
<evidence type="ECO:0000313" key="1">
    <source>
        <dbReference type="EMBL" id="PON42973.1"/>
    </source>
</evidence>
<dbReference type="OrthoDB" id="1255394at2759"/>
<dbReference type="AlphaFoldDB" id="A0A2P5B2F8"/>
<reference evidence="2" key="1">
    <citation type="submission" date="2016-06" db="EMBL/GenBank/DDBJ databases">
        <title>Parallel loss of symbiosis genes in relatives of nitrogen-fixing non-legume Parasponia.</title>
        <authorList>
            <person name="Van Velzen R."/>
            <person name="Holmer R."/>
            <person name="Bu F."/>
            <person name="Rutten L."/>
            <person name="Van Zeijl A."/>
            <person name="Liu W."/>
            <person name="Santuari L."/>
            <person name="Cao Q."/>
            <person name="Sharma T."/>
            <person name="Shen D."/>
            <person name="Roswanjaya Y."/>
            <person name="Wardhani T."/>
            <person name="Kalhor M.S."/>
            <person name="Jansen J."/>
            <person name="Van den Hoogen J."/>
            <person name="Gungor B."/>
            <person name="Hartog M."/>
            <person name="Hontelez J."/>
            <person name="Verver J."/>
            <person name="Yang W.-C."/>
            <person name="Schijlen E."/>
            <person name="Repin R."/>
            <person name="Schilthuizen M."/>
            <person name="Schranz E."/>
            <person name="Heidstra R."/>
            <person name="Miyata K."/>
            <person name="Fedorova E."/>
            <person name="Kohlen W."/>
            <person name="Bisseling T."/>
            <person name="Smit S."/>
            <person name="Geurts R."/>
        </authorList>
    </citation>
    <scope>NUCLEOTIDE SEQUENCE [LARGE SCALE GENOMIC DNA]</scope>
    <source>
        <strain evidence="2">cv. WU1-14</strain>
    </source>
</reference>
<protein>
    <submittedName>
        <fullName evidence="1">Uncharacterized protein</fullName>
    </submittedName>
</protein>
<dbReference type="EMBL" id="JXTB01000379">
    <property type="protein sequence ID" value="PON42973.1"/>
    <property type="molecule type" value="Genomic_DNA"/>
</dbReference>
<name>A0A2P5B2F8_PARAD</name>
<dbReference type="Proteomes" id="UP000237105">
    <property type="component" value="Unassembled WGS sequence"/>
</dbReference>